<dbReference type="GO" id="GO:0003700">
    <property type="term" value="F:DNA-binding transcription factor activity"/>
    <property type="evidence" value="ECO:0000318"/>
    <property type="project" value="GO_Central"/>
</dbReference>
<gene>
    <name evidence="1" type="ORF">RCOM_0005080</name>
</gene>
<dbReference type="InParanoid" id="B9T9L3"/>
<dbReference type="Pfam" id="PF01475">
    <property type="entry name" value="FUR"/>
    <property type="match status" value="1"/>
</dbReference>
<dbReference type="Gene3D" id="1.10.10.10">
    <property type="entry name" value="Winged helix-like DNA-binding domain superfamily/Winged helix DNA-binding domain"/>
    <property type="match status" value="1"/>
</dbReference>
<sequence length="246" mass="27218">MDMDPHDDPPRIIDLITSFGSKSLPSDKHTMKHTTAACPATRPPMSSQEQRLAANRLRPTIARTSVLSVLEQAAPRCLDASQLYRILCTQLDSLKPASIYRALNDLWTSGLLVRTEGAQGRALYALKPDRQNLQNDTVRCHCGARLVFIEDRALHEHLRSLATKEGFDLDKEPAFTITVTAYHATVDTRDSEIGRHAVDLNAGICEYGVSSVERGHHLQMSEIQALSPTFAAKLPRAVDDGTLHSR</sequence>
<dbReference type="InterPro" id="IPR002481">
    <property type="entry name" value="FUR"/>
</dbReference>
<accession>B9T9L3</accession>
<dbReference type="InterPro" id="IPR036390">
    <property type="entry name" value="WH_DNA-bd_sf"/>
</dbReference>
<dbReference type="GO" id="GO:0008270">
    <property type="term" value="F:zinc ion binding"/>
    <property type="evidence" value="ECO:0000318"/>
    <property type="project" value="GO_Central"/>
</dbReference>
<dbReference type="InterPro" id="IPR036388">
    <property type="entry name" value="WH-like_DNA-bd_sf"/>
</dbReference>
<dbReference type="GO" id="GO:0045892">
    <property type="term" value="P:negative regulation of DNA-templated transcription"/>
    <property type="evidence" value="ECO:0000318"/>
    <property type="project" value="GO_Central"/>
</dbReference>
<evidence type="ECO:0008006" key="3">
    <source>
        <dbReference type="Google" id="ProtNLM"/>
    </source>
</evidence>
<dbReference type="GO" id="GO:0000976">
    <property type="term" value="F:transcription cis-regulatory region binding"/>
    <property type="evidence" value="ECO:0000318"/>
    <property type="project" value="GO_Central"/>
</dbReference>
<dbReference type="Proteomes" id="UP000008311">
    <property type="component" value="Unassembled WGS sequence"/>
</dbReference>
<proteinExistence type="predicted"/>
<organism evidence="1 2">
    <name type="scientific">Ricinus communis</name>
    <name type="common">Castor bean</name>
    <dbReference type="NCBI Taxonomy" id="3988"/>
    <lineage>
        <taxon>Eukaryota</taxon>
        <taxon>Viridiplantae</taxon>
        <taxon>Streptophyta</taxon>
        <taxon>Embryophyta</taxon>
        <taxon>Tracheophyta</taxon>
        <taxon>Spermatophyta</taxon>
        <taxon>Magnoliopsida</taxon>
        <taxon>eudicotyledons</taxon>
        <taxon>Gunneridae</taxon>
        <taxon>Pentapetalae</taxon>
        <taxon>rosids</taxon>
        <taxon>fabids</taxon>
        <taxon>Malpighiales</taxon>
        <taxon>Euphorbiaceae</taxon>
        <taxon>Acalyphoideae</taxon>
        <taxon>Acalypheae</taxon>
        <taxon>Ricinus</taxon>
    </lineage>
</organism>
<protein>
    <recommendedName>
        <fullName evidence="3">Ferric uptake regulation protein</fullName>
    </recommendedName>
</protein>
<evidence type="ECO:0000313" key="1">
    <source>
        <dbReference type="EMBL" id="EEF27449.1"/>
    </source>
</evidence>
<dbReference type="EMBL" id="EQ975398">
    <property type="protein sequence ID" value="EEF27449.1"/>
    <property type="molecule type" value="Genomic_DNA"/>
</dbReference>
<dbReference type="PANTHER" id="PTHR33202">
    <property type="entry name" value="ZINC UPTAKE REGULATION PROTEIN"/>
    <property type="match status" value="1"/>
</dbReference>
<evidence type="ECO:0000313" key="2">
    <source>
        <dbReference type="Proteomes" id="UP000008311"/>
    </source>
</evidence>
<dbReference type="PANTHER" id="PTHR33202:SF7">
    <property type="entry name" value="FERRIC UPTAKE REGULATION PROTEIN"/>
    <property type="match status" value="1"/>
</dbReference>
<dbReference type="GO" id="GO:1900376">
    <property type="term" value="P:regulation of secondary metabolite biosynthetic process"/>
    <property type="evidence" value="ECO:0000318"/>
    <property type="project" value="GO_Central"/>
</dbReference>
<name>B9T9L3_RICCO</name>
<dbReference type="AlphaFoldDB" id="B9T9L3"/>
<keyword evidence="2" id="KW-1185">Reference proteome</keyword>
<reference evidence="2" key="1">
    <citation type="journal article" date="2010" name="Nat. Biotechnol.">
        <title>Draft genome sequence of the oilseed species Ricinus communis.</title>
        <authorList>
            <person name="Chan A.P."/>
            <person name="Crabtree J."/>
            <person name="Zhao Q."/>
            <person name="Lorenzi H."/>
            <person name="Orvis J."/>
            <person name="Puiu D."/>
            <person name="Melake-Berhan A."/>
            <person name="Jones K.M."/>
            <person name="Redman J."/>
            <person name="Chen G."/>
            <person name="Cahoon E.B."/>
            <person name="Gedil M."/>
            <person name="Stanke M."/>
            <person name="Haas B.J."/>
            <person name="Wortman J.R."/>
            <person name="Fraser-Liggett C.M."/>
            <person name="Ravel J."/>
            <person name="Rabinowicz P.D."/>
        </authorList>
    </citation>
    <scope>NUCLEOTIDE SEQUENCE [LARGE SCALE GENOMIC DNA]</scope>
    <source>
        <strain evidence="2">cv. Hale</strain>
    </source>
</reference>
<dbReference type="SUPFAM" id="SSF46785">
    <property type="entry name" value="Winged helix' DNA-binding domain"/>
    <property type="match status" value="1"/>
</dbReference>